<dbReference type="Proteomes" id="UP000198869">
    <property type="component" value="Unassembled WGS sequence"/>
</dbReference>
<sequence>MIKRFFILSSLCMVLGVSAQKSHTVVKGDTPYNIAKRYGLTVDELLKLNPSVKDGKLAIGEVLMIKNDKTVVSSKAVVSTKSAGSVELGKIILQPKQTIYGITKQYRISETDLRKLNPELDSHMKIGDEVTLPLESIKKYGANQQAVSSTVKPSETIVETPVVNASEGEYIIQQKDNYYRISKQFNLTKEELFALNPGLEEKGLKPGEKILVKKSNDENYSGTNVSEEKNNSKTKVDSGNEKSSATANTIAADDYVTYTVQQGDTVFSIVNKFGISIDELITLNPELSKGLRTGMVLKIKKMDPAYVKKNGDALSVVVMLPFGYSTGETQYRTMAMDFLTGAKLAIERNARNGQKLDVKIVDSGNEASFRNSLTQINPDNTDLIIGPFFKSNVVDVLDFTKNQKIPIVAPFANSPELYNYSNLIIVETNDQTYADKIVEEVKATYSDQKIYILADAKKENANYIKAGLEKVLKNPNVTIVNSAADIQLDQNMMTGQSAPVIAILASDNDAVGEAFANKVIALSKEVQGVKAFSMHYAPVFEKKVDDLVQANLVYLMDRTINTEGNFEKEILAAYKNKYCKTPPKYAIIGFDILNDMLTRENKKGEIFRQMNKVQTQLATKFEFVKAKANGAYVNTGYRVIRLVP</sequence>
<dbReference type="GO" id="GO:0008932">
    <property type="term" value="F:lytic endotransglycosylase activity"/>
    <property type="evidence" value="ECO:0007669"/>
    <property type="project" value="TreeGrafter"/>
</dbReference>
<name>A0A1G8H448_9FLAO</name>
<dbReference type="RefSeq" id="WP_175443613.1">
    <property type="nucleotide sequence ID" value="NZ_FNDW01000003.1"/>
</dbReference>
<dbReference type="InterPro" id="IPR018392">
    <property type="entry name" value="LysM"/>
</dbReference>
<feature type="domain" description="LysM" evidence="5">
    <location>
        <begin position="256"/>
        <end position="299"/>
    </location>
</feature>
<keyword evidence="7" id="KW-1185">Reference proteome</keyword>
<dbReference type="CDD" id="cd00118">
    <property type="entry name" value="LysM"/>
    <property type="match status" value="2"/>
</dbReference>
<organism evidence="6 7">
    <name type="scientific">Chryseobacterium taeanense</name>
    <dbReference type="NCBI Taxonomy" id="311334"/>
    <lineage>
        <taxon>Bacteria</taxon>
        <taxon>Pseudomonadati</taxon>
        <taxon>Bacteroidota</taxon>
        <taxon>Flavobacteriia</taxon>
        <taxon>Flavobacteriales</taxon>
        <taxon>Weeksellaceae</taxon>
        <taxon>Chryseobacterium group</taxon>
        <taxon>Chryseobacterium</taxon>
    </lineage>
</organism>
<dbReference type="InterPro" id="IPR028082">
    <property type="entry name" value="Peripla_BP_I"/>
</dbReference>
<evidence type="ECO:0000256" key="1">
    <source>
        <dbReference type="ARBA" id="ARBA00010062"/>
    </source>
</evidence>
<accession>A0A1G8H448</accession>
<dbReference type="AlphaFoldDB" id="A0A1G8H448"/>
<feature type="compositionally biased region" description="Basic and acidic residues" evidence="3">
    <location>
        <begin position="226"/>
        <end position="240"/>
    </location>
</feature>
<feature type="domain" description="LysM" evidence="5">
    <location>
        <begin position="21"/>
        <end position="65"/>
    </location>
</feature>
<dbReference type="SMART" id="SM00257">
    <property type="entry name" value="LysM"/>
    <property type="match status" value="4"/>
</dbReference>
<dbReference type="SUPFAM" id="SSF54106">
    <property type="entry name" value="LysM domain"/>
    <property type="match status" value="3"/>
</dbReference>
<keyword evidence="2 4" id="KW-0732">Signal</keyword>
<gene>
    <name evidence="6" type="ORF">SAMN05421846_103245</name>
</gene>
<evidence type="ECO:0000313" key="7">
    <source>
        <dbReference type="Proteomes" id="UP000198869"/>
    </source>
</evidence>
<feature type="region of interest" description="Disordered" evidence="3">
    <location>
        <begin position="215"/>
        <end position="244"/>
    </location>
</feature>
<protein>
    <submittedName>
        <fullName evidence="6">ABC-type branched-chain amino acid transport system, substrate-binding protein</fullName>
    </submittedName>
</protein>
<dbReference type="InterPro" id="IPR036779">
    <property type="entry name" value="LysM_dom_sf"/>
</dbReference>
<feature type="domain" description="LysM" evidence="5">
    <location>
        <begin position="168"/>
        <end position="212"/>
    </location>
</feature>
<feature type="chain" id="PRO_5011472417" evidence="4">
    <location>
        <begin position="20"/>
        <end position="644"/>
    </location>
</feature>
<dbReference type="CDD" id="cd06268">
    <property type="entry name" value="PBP1_ABC_transporter_LIVBP-like"/>
    <property type="match status" value="1"/>
</dbReference>
<dbReference type="Pfam" id="PF01476">
    <property type="entry name" value="LysM"/>
    <property type="match status" value="4"/>
</dbReference>
<dbReference type="InterPro" id="IPR028081">
    <property type="entry name" value="Leu-bd"/>
</dbReference>
<dbReference type="PANTHER" id="PTHR33734:SF22">
    <property type="entry name" value="MEMBRANE-BOUND LYTIC MUREIN TRANSGLYCOSYLASE D"/>
    <property type="match status" value="1"/>
</dbReference>
<dbReference type="Gene3D" id="3.40.50.2300">
    <property type="match status" value="1"/>
</dbReference>
<comment type="similarity">
    <text evidence="1">Belongs to the leucine-binding protein family.</text>
</comment>
<evidence type="ECO:0000313" key="6">
    <source>
        <dbReference type="EMBL" id="SDI01376.1"/>
    </source>
</evidence>
<evidence type="ECO:0000256" key="4">
    <source>
        <dbReference type="SAM" id="SignalP"/>
    </source>
</evidence>
<dbReference type="STRING" id="311334.SAMN05421846_103245"/>
<dbReference type="PANTHER" id="PTHR33734">
    <property type="entry name" value="LYSM DOMAIN-CONTAINING GPI-ANCHORED PROTEIN 2"/>
    <property type="match status" value="1"/>
</dbReference>
<evidence type="ECO:0000256" key="2">
    <source>
        <dbReference type="ARBA" id="ARBA00022729"/>
    </source>
</evidence>
<proteinExistence type="inferred from homology"/>
<feature type="signal peptide" evidence="4">
    <location>
        <begin position="1"/>
        <end position="19"/>
    </location>
</feature>
<dbReference type="Gene3D" id="3.10.350.10">
    <property type="entry name" value="LysM domain"/>
    <property type="match status" value="3"/>
</dbReference>
<evidence type="ECO:0000256" key="3">
    <source>
        <dbReference type="SAM" id="MobiDB-lite"/>
    </source>
</evidence>
<dbReference type="PROSITE" id="PS51782">
    <property type="entry name" value="LYSM"/>
    <property type="match status" value="3"/>
</dbReference>
<dbReference type="SUPFAM" id="SSF53822">
    <property type="entry name" value="Periplasmic binding protein-like I"/>
    <property type="match status" value="1"/>
</dbReference>
<reference evidence="7" key="1">
    <citation type="submission" date="2016-10" db="EMBL/GenBank/DDBJ databases">
        <authorList>
            <person name="Varghese N."/>
            <person name="Submissions S."/>
        </authorList>
    </citation>
    <scope>NUCLEOTIDE SEQUENCE [LARGE SCALE GENOMIC DNA]</scope>
    <source>
        <strain evidence="7">DSM 17071</strain>
    </source>
</reference>
<dbReference type="Pfam" id="PF13458">
    <property type="entry name" value="Peripla_BP_6"/>
    <property type="match status" value="1"/>
</dbReference>
<evidence type="ECO:0000259" key="5">
    <source>
        <dbReference type="PROSITE" id="PS51782"/>
    </source>
</evidence>
<dbReference type="EMBL" id="FNDW01000003">
    <property type="protein sequence ID" value="SDI01376.1"/>
    <property type="molecule type" value="Genomic_DNA"/>
</dbReference>